<evidence type="ECO:0000256" key="1">
    <source>
        <dbReference type="ARBA" id="ARBA00004148"/>
    </source>
</evidence>
<dbReference type="GO" id="GO:1904262">
    <property type="term" value="P:negative regulation of TORC1 signaling"/>
    <property type="evidence" value="ECO:0007669"/>
    <property type="project" value="TreeGrafter"/>
</dbReference>
<feature type="region of interest" description="Disordered" evidence="5">
    <location>
        <begin position="634"/>
        <end position="721"/>
    </location>
</feature>
<dbReference type="Proteomes" id="UP000054144">
    <property type="component" value="Unassembled WGS sequence"/>
</dbReference>
<evidence type="ECO:0000256" key="2">
    <source>
        <dbReference type="ARBA" id="ARBA00005643"/>
    </source>
</evidence>
<dbReference type="PANTHER" id="PTHR13179">
    <property type="entry name" value="DEP DOMAIN CONTAINING PROTEIN 5"/>
    <property type="match status" value="1"/>
</dbReference>
<feature type="compositionally biased region" description="Polar residues" evidence="5">
    <location>
        <begin position="534"/>
        <end position="553"/>
    </location>
</feature>
<name>A0A0D7A845_9AGAR</name>
<dbReference type="Pfam" id="PF12257">
    <property type="entry name" value="IML1"/>
    <property type="match status" value="1"/>
</dbReference>
<feature type="compositionally biased region" description="Polar residues" evidence="5">
    <location>
        <begin position="677"/>
        <end position="687"/>
    </location>
</feature>
<protein>
    <recommendedName>
        <fullName evidence="3">Vacuolar membrane-associated protein IML1</fullName>
    </recommendedName>
    <alternativeName>
        <fullName evidence="4">Vacuolar membrane-associated protein iml1</fullName>
    </alternativeName>
</protein>
<feature type="domain" description="DEP" evidence="6">
    <location>
        <begin position="1128"/>
        <end position="1202"/>
    </location>
</feature>
<evidence type="ECO:0000313" key="8">
    <source>
        <dbReference type="Proteomes" id="UP000054144"/>
    </source>
</evidence>
<feature type="region of interest" description="Disordered" evidence="5">
    <location>
        <begin position="1222"/>
        <end position="1244"/>
    </location>
</feature>
<dbReference type="GO" id="GO:1990130">
    <property type="term" value="C:GATOR1 complex"/>
    <property type="evidence" value="ECO:0007669"/>
    <property type="project" value="TreeGrafter"/>
</dbReference>
<dbReference type="InterPro" id="IPR048255">
    <property type="entry name" value="IML1_N"/>
</dbReference>
<dbReference type="EMBL" id="KN882019">
    <property type="protein sequence ID" value="KIY46963.1"/>
    <property type="molecule type" value="Genomic_DNA"/>
</dbReference>
<dbReference type="InterPro" id="IPR000591">
    <property type="entry name" value="DEP_dom"/>
</dbReference>
<dbReference type="SMART" id="SM00049">
    <property type="entry name" value="DEP"/>
    <property type="match status" value="1"/>
</dbReference>
<reference evidence="7 8" key="1">
    <citation type="journal article" date="2015" name="Fungal Genet. Biol.">
        <title>Evolution of novel wood decay mechanisms in Agaricales revealed by the genome sequences of Fistulina hepatica and Cylindrobasidium torrendii.</title>
        <authorList>
            <person name="Floudas D."/>
            <person name="Held B.W."/>
            <person name="Riley R."/>
            <person name="Nagy L.G."/>
            <person name="Koehler G."/>
            <person name="Ransdell A.S."/>
            <person name="Younus H."/>
            <person name="Chow J."/>
            <person name="Chiniquy J."/>
            <person name="Lipzen A."/>
            <person name="Tritt A."/>
            <person name="Sun H."/>
            <person name="Haridas S."/>
            <person name="LaButti K."/>
            <person name="Ohm R.A."/>
            <person name="Kues U."/>
            <person name="Blanchette R.A."/>
            <person name="Grigoriev I.V."/>
            <person name="Minto R.E."/>
            <person name="Hibbett D.S."/>
        </authorList>
    </citation>
    <scope>NUCLEOTIDE SEQUENCE [LARGE SCALE GENOMIC DNA]</scope>
    <source>
        <strain evidence="7 8">ATCC 64428</strain>
    </source>
</reference>
<proteinExistence type="inferred from homology"/>
<dbReference type="PROSITE" id="PS50186">
    <property type="entry name" value="DEP"/>
    <property type="match status" value="1"/>
</dbReference>
<dbReference type="OrthoDB" id="39497at2759"/>
<feature type="compositionally biased region" description="Low complexity" evidence="5">
    <location>
        <begin position="513"/>
        <end position="533"/>
    </location>
</feature>
<comment type="subcellular location">
    <subcellularLocation>
        <location evidence="1">Vacuole membrane</location>
        <topology evidence="1">Peripheral membrane protein</topology>
    </subcellularLocation>
</comment>
<dbReference type="Gene3D" id="1.10.10.10">
    <property type="entry name" value="Winged helix-like DNA-binding domain superfamily/Winged helix DNA-binding domain"/>
    <property type="match status" value="1"/>
</dbReference>
<evidence type="ECO:0000256" key="5">
    <source>
        <dbReference type="SAM" id="MobiDB-lite"/>
    </source>
</evidence>
<dbReference type="Pfam" id="PF00610">
    <property type="entry name" value="DEP"/>
    <property type="match status" value="1"/>
</dbReference>
<feature type="compositionally biased region" description="Low complexity" evidence="5">
    <location>
        <begin position="593"/>
        <end position="607"/>
    </location>
</feature>
<dbReference type="InterPro" id="IPR036390">
    <property type="entry name" value="WH_DNA-bd_sf"/>
</dbReference>
<dbReference type="InterPro" id="IPR027244">
    <property type="entry name" value="IML1"/>
</dbReference>
<organism evidence="7 8">
    <name type="scientific">Fistulina hepatica ATCC 64428</name>
    <dbReference type="NCBI Taxonomy" id="1128425"/>
    <lineage>
        <taxon>Eukaryota</taxon>
        <taxon>Fungi</taxon>
        <taxon>Dikarya</taxon>
        <taxon>Basidiomycota</taxon>
        <taxon>Agaricomycotina</taxon>
        <taxon>Agaricomycetes</taxon>
        <taxon>Agaricomycetidae</taxon>
        <taxon>Agaricales</taxon>
        <taxon>Fistulinaceae</taxon>
        <taxon>Fistulina</taxon>
    </lineage>
</organism>
<feature type="region of interest" description="Disordered" evidence="5">
    <location>
        <begin position="499"/>
        <end position="572"/>
    </location>
</feature>
<evidence type="ECO:0000313" key="7">
    <source>
        <dbReference type="EMBL" id="KIY46963.1"/>
    </source>
</evidence>
<evidence type="ECO:0000256" key="3">
    <source>
        <dbReference type="ARBA" id="ARBA00018529"/>
    </source>
</evidence>
<sequence length="1494" mass="168745">MLHYTSWWHGVQEGDVISVVPRDGPSKSAQGYLFTVRKDDGTMKPQLQLSVPKPAADAFGLKNHADVILTKVDPKLYAADFVEFSFQDQYLGRNDMWRLGRSLVGACIHTGQDITFLGSAAGRVLSVYRGGQKVSSGRLTGSTKYIHRSLSAKVTIFIQVCRELWSFAGDGERFYEKIVHSFLPSLFGRWRDAGTNHTVTIVLISRVYYDETEIDYAAGPLRKDEYGKWYKDFYKVNTDLEVIHEWKPTLVSLKNSFWDFQRDILLTHHYHRAMQQNGGSDEPVRLVGRLSYAHDGPILEALNLGLNPTETHYIDRSLSLTGASCMLITPGTGYFRVNKRLLQLTATRILDQGFGLDLISLTRAPLHQSPIFAFQGYDPSQMSEKERVFSSPRALDPLWCADPPNEKKTTLWWEPFWVSVSFWDRQLDLPFREDRFIARAKMHQIQMLGLLEHDLTSSIVLPLLDNPNVSSDVEDDDTEPHPLWTEEAMKKFDENIFTSGKPQQTRLPVANRSSYLPPSSSSTPLSSPIVSMSPRTSTTIIENRSSNRNSMLSTPRIPPIQESPRRNLIPLPSEDGLRRTLQLSESGLSTSPSQSIMSRRSGASSSRKSTKSREDSATRSSLASKLAPSWLFHPFSRSVPSEPQTTPISASSTMSATPTQVTVSPVSALAASKPRDSTAQQSKTITIGKSGHLAEPRISSRKVPHQKSTILSRSPINTPPRDDTMTALLKRRSAALSSSSMSVSPSGILFQRTNPSRPHLAVSPTQAALASRWKFVFPQPVLKADIKWKSIVTPACLPLSTDYFPSTTELERDFDVFSYDFVVDSSEMKSFLVKPPSVADIPRDKMSRAMVDDEIRRRWALIVMRGMVAFRLAQGFQFVLAPVSFPDVKLQPSSFRTAALQTFISAEDLAPRATGGADILATTIDPVYLSTSNEIHCITYTGDTIQVRRWVRQVNLSRPFEYQCLIWPKLGFGYTEVSTKFESMGLENYGWNRLDMLVAGYENQLNESLRYWRTRFIVIPTVDPPQLSSAPNGEKLNAEEIRIMGIDKLAEQFTKLRRRSLEDSSDSGAHAPVRFLPTTLNPTECVLDDALMEQLEQIHAAGPLRKKMKSDKELADMSLSTLAQAMREDSGLIKHNHWHHNSYPNSFTGFDFVSWVVREFRDVSTRAQGAEWGVKLQEQGLLEHCRGSHNFLDGHYFYQLTGEYAMSSNVTQTPRVIWFNRNRHAPGDSVPPSPARESTDSAKKVRKRQLILSQTTVLDCDPNNRSDQAESVILHHDIIHNPANVLHFELQWIGTTARCIEDQLRQWNRIIERYGLKVVESYVTQIADVRDRNAFQSCFPIPLALAPPEIPCLEKRVRDRVSPHHYFEYALLRKFDYLLDVEAESLYPEQVDVVYSYRRSPFTYSQFVHRSGVAFVQVLGGEQGFVFLTNRLLAPGRMSVASTVKTRGDLALKADELRVELHKFCQDKVKLEDFYTEVTKTFLPVPEEPPPLSI</sequence>
<accession>A0A0D7A845</accession>
<feature type="compositionally biased region" description="Polar residues" evidence="5">
    <location>
        <begin position="638"/>
        <end position="665"/>
    </location>
</feature>
<dbReference type="GO" id="GO:0035556">
    <property type="term" value="P:intracellular signal transduction"/>
    <property type="evidence" value="ECO:0007669"/>
    <property type="project" value="InterPro"/>
</dbReference>
<dbReference type="GO" id="GO:0010508">
    <property type="term" value="P:positive regulation of autophagy"/>
    <property type="evidence" value="ECO:0007669"/>
    <property type="project" value="TreeGrafter"/>
</dbReference>
<evidence type="ECO:0000256" key="4">
    <source>
        <dbReference type="ARBA" id="ARBA00021881"/>
    </source>
</evidence>
<gene>
    <name evidence="7" type="ORF">FISHEDRAFT_46255</name>
</gene>
<dbReference type="InterPro" id="IPR036388">
    <property type="entry name" value="WH-like_DNA-bd_sf"/>
</dbReference>
<dbReference type="GO" id="GO:0005096">
    <property type="term" value="F:GTPase activator activity"/>
    <property type="evidence" value="ECO:0007669"/>
    <property type="project" value="InterPro"/>
</dbReference>
<feature type="compositionally biased region" description="Polar residues" evidence="5">
    <location>
        <begin position="706"/>
        <end position="716"/>
    </location>
</feature>
<keyword evidence="8" id="KW-1185">Reference proteome</keyword>
<dbReference type="GO" id="GO:0005774">
    <property type="term" value="C:vacuolar membrane"/>
    <property type="evidence" value="ECO:0007669"/>
    <property type="project" value="UniProtKB-SubCell"/>
</dbReference>
<comment type="similarity">
    <text evidence="2">Belongs to the IML1 family.</text>
</comment>
<dbReference type="CDD" id="cd04449">
    <property type="entry name" value="DEP_DEPDC5-like"/>
    <property type="match status" value="1"/>
</dbReference>
<feature type="region of interest" description="Disordered" evidence="5">
    <location>
        <begin position="585"/>
        <end position="621"/>
    </location>
</feature>
<dbReference type="SUPFAM" id="SSF46785">
    <property type="entry name" value="Winged helix' DNA-binding domain"/>
    <property type="match status" value="1"/>
</dbReference>
<dbReference type="PANTHER" id="PTHR13179:SF8">
    <property type="entry name" value="GATOR COMPLEX PROTEIN DEPDC5"/>
    <property type="match status" value="1"/>
</dbReference>
<evidence type="ECO:0000259" key="6">
    <source>
        <dbReference type="PROSITE" id="PS50186"/>
    </source>
</evidence>